<evidence type="ECO:0000256" key="4">
    <source>
        <dbReference type="HAMAP-Rule" id="MF_01363"/>
    </source>
</evidence>
<evidence type="ECO:0000256" key="1">
    <source>
        <dbReference type="ARBA" id="ARBA00008563"/>
    </source>
</evidence>
<comment type="subunit">
    <text evidence="4">Part of the 50S ribosomal subunit. Contacts protein L20.</text>
</comment>
<dbReference type="InterPro" id="IPR001787">
    <property type="entry name" value="Ribosomal_bL21"/>
</dbReference>
<protein>
    <recommendedName>
        <fullName evidence="4">Large ribosomal subunit protein bL21</fullName>
    </recommendedName>
</protein>
<dbReference type="GO" id="GO:0019843">
    <property type="term" value="F:rRNA binding"/>
    <property type="evidence" value="ECO:0007669"/>
    <property type="project" value="UniProtKB-UniRule"/>
</dbReference>
<comment type="similarity">
    <text evidence="1 4 5">Belongs to the bacterial ribosomal protein bL21 family.</text>
</comment>
<evidence type="ECO:0000256" key="5">
    <source>
        <dbReference type="RuleBase" id="RU000562"/>
    </source>
</evidence>
<dbReference type="GO" id="GO:0006412">
    <property type="term" value="P:translation"/>
    <property type="evidence" value="ECO:0007669"/>
    <property type="project" value="UniProtKB-UniRule"/>
</dbReference>
<dbReference type="STRING" id="1008305.A4H02_07605"/>
<dbReference type="SUPFAM" id="SSF141091">
    <property type="entry name" value="L21p-like"/>
    <property type="match status" value="1"/>
</dbReference>
<dbReference type="HAMAP" id="MF_01363">
    <property type="entry name" value="Ribosomal_bL21"/>
    <property type="match status" value="1"/>
</dbReference>
<comment type="caution">
    <text evidence="6">The sequence shown here is derived from an EMBL/GenBank/DDBJ whole genome shotgun (WGS) entry which is preliminary data.</text>
</comment>
<dbReference type="InterPro" id="IPR028909">
    <property type="entry name" value="bL21-like"/>
</dbReference>
<name>A0A1E3G1B4_9BACT</name>
<keyword evidence="4 5" id="KW-0699">rRNA-binding</keyword>
<dbReference type="NCBIfam" id="TIGR00061">
    <property type="entry name" value="L21"/>
    <property type="match status" value="1"/>
</dbReference>
<keyword evidence="3 4" id="KW-0687">Ribonucleoprotein</keyword>
<sequence length="106" mass="11866">MYAIVETGGRQYKVQVGELLHTEKLNGFAAGDKVTFDKVLFVKTDDGKVLVGKPYLTNVKVTGTVVEHARARKVLVGQFIPRKGHKTIKGHRQWYTTVKIEEINIG</sequence>
<dbReference type="GO" id="GO:1990904">
    <property type="term" value="C:ribonucleoprotein complex"/>
    <property type="evidence" value="ECO:0007669"/>
    <property type="project" value="UniProtKB-KW"/>
</dbReference>
<accession>A0A1E3G1B4</accession>
<gene>
    <name evidence="4" type="primary">rplU</name>
    <name evidence="6" type="ORF">A4H02_07605</name>
</gene>
<dbReference type="GO" id="GO:0005840">
    <property type="term" value="C:ribosome"/>
    <property type="evidence" value="ECO:0007669"/>
    <property type="project" value="UniProtKB-KW"/>
</dbReference>
<evidence type="ECO:0000313" key="6">
    <source>
        <dbReference type="EMBL" id="ODN30036.1"/>
    </source>
</evidence>
<reference evidence="7" key="1">
    <citation type="submission" date="2016-04" db="EMBL/GenBank/DDBJ databases">
        <title>The genome sequence project of a novel Fervidobacterium isolate from a hot spring in Thailand.</title>
        <authorList>
            <person name="Gonzalez J.M."/>
            <person name="Cuecas A."/>
            <person name="Kanoksilapatham W."/>
        </authorList>
    </citation>
    <scope>NUCLEOTIDE SEQUENCE [LARGE SCALE GENOMIC DNA]</scope>
    <source>
        <strain evidence="7">FC2004</strain>
    </source>
</reference>
<organism evidence="6 7">
    <name type="scientific">Fervidobacterium thailandense</name>
    <dbReference type="NCBI Taxonomy" id="1008305"/>
    <lineage>
        <taxon>Bacteria</taxon>
        <taxon>Thermotogati</taxon>
        <taxon>Thermotogota</taxon>
        <taxon>Thermotogae</taxon>
        <taxon>Thermotogales</taxon>
        <taxon>Fervidobacteriaceae</taxon>
        <taxon>Fervidobacterium</taxon>
    </lineage>
</organism>
<dbReference type="PANTHER" id="PTHR21349:SF0">
    <property type="entry name" value="LARGE RIBOSOMAL SUBUNIT PROTEIN BL21M"/>
    <property type="match status" value="1"/>
</dbReference>
<keyword evidence="2 4" id="KW-0689">Ribosomal protein</keyword>
<dbReference type="Pfam" id="PF00829">
    <property type="entry name" value="Ribosomal_L21p"/>
    <property type="match status" value="1"/>
</dbReference>
<dbReference type="RefSeq" id="WP_069293577.1">
    <property type="nucleotide sequence ID" value="NZ_CP140110.1"/>
</dbReference>
<keyword evidence="7" id="KW-1185">Reference proteome</keyword>
<dbReference type="EMBL" id="LWAF01000012">
    <property type="protein sequence ID" value="ODN30036.1"/>
    <property type="molecule type" value="Genomic_DNA"/>
</dbReference>
<dbReference type="AlphaFoldDB" id="A0A1E3G1B4"/>
<comment type="function">
    <text evidence="4 5">This protein binds to 23S rRNA in the presence of protein L20.</text>
</comment>
<dbReference type="GO" id="GO:0003735">
    <property type="term" value="F:structural constituent of ribosome"/>
    <property type="evidence" value="ECO:0007669"/>
    <property type="project" value="InterPro"/>
</dbReference>
<dbReference type="Proteomes" id="UP000094570">
    <property type="component" value="Unassembled WGS sequence"/>
</dbReference>
<evidence type="ECO:0000313" key="7">
    <source>
        <dbReference type="Proteomes" id="UP000094570"/>
    </source>
</evidence>
<dbReference type="OrthoDB" id="9813334at2"/>
<proteinExistence type="inferred from homology"/>
<evidence type="ECO:0000256" key="2">
    <source>
        <dbReference type="ARBA" id="ARBA00022980"/>
    </source>
</evidence>
<dbReference type="InterPro" id="IPR036164">
    <property type="entry name" value="bL21-like_sf"/>
</dbReference>
<dbReference type="GO" id="GO:0005737">
    <property type="term" value="C:cytoplasm"/>
    <property type="evidence" value="ECO:0007669"/>
    <property type="project" value="UniProtKB-ARBA"/>
</dbReference>
<keyword evidence="4 5" id="KW-0694">RNA-binding</keyword>
<evidence type="ECO:0000256" key="3">
    <source>
        <dbReference type="ARBA" id="ARBA00023274"/>
    </source>
</evidence>
<dbReference type="PANTHER" id="PTHR21349">
    <property type="entry name" value="50S RIBOSOMAL PROTEIN L21"/>
    <property type="match status" value="1"/>
</dbReference>